<dbReference type="EMBL" id="REFC01000012">
    <property type="protein sequence ID" value="RMA64607.1"/>
    <property type="molecule type" value="Genomic_DNA"/>
</dbReference>
<comment type="caution">
    <text evidence="3">The sequence shown here is derived from an EMBL/GenBank/DDBJ whole genome shotgun (WGS) entry which is preliminary data.</text>
</comment>
<dbReference type="PANTHER" id="PTHR36919">
    <property type="entry name" value="BLR1215 PROTEIN"/>
    <property type="match status" value="1"/>
</dbReference>
<dbReference type="RefSeq" id="WP_121907042.1">
    <property type="nucleotide sequence ID" value="NZ_REFC01000012.1"/>
</dbReference>
<name>A0A3L9YXP7_9FLAO</name>
<dbReference type="AlphaFoldDB" id="A0A3L9YXP7"/>
<dbReference type="Proteomes" id="UP000271339">
    <property type="component" value="Unassembled WGS sequence"/>
</dbReference>
<evidence type="ECO:0000259" key="2">
    <source>
        <dbReference type="Pfam" id="PF09917"/>
    </source>
</evidence>
<dbReference type="Gene3D" id="2.40.128.520">
    <property type="match status" value="1"/>
</dbReference>
<keyword evidence="1" id="KW-0732">Signal</keyword>
<evidence type="ECO:0000256" key="1">
    <source>
        <dbReference type="SAM" id="SignalP"/>
    </source>
</evidence>
<evidence type="ECO:0000313" key="3">
    <source>
        <dbReference type="EMBL" id="RMA64607.1"/>
    </source>
</evidence>
<dbReference type="PANTHER" id="PTHR36919:SF3">
    <property type="entry name" value="BLL5882 PROTEIN"/>
    <property type="match status" value="1"/>
</dbReference>
<reference evidence="3 4" key="1">
    <citation type="submission" date="2018-10" db="EMBL/GenBank/DDBJ databases">
        <title>Genomic Encyclopedia of Archaeal and Bacterial Type Strains, Phase II (KMG-II): from individual species to whole genera.</title>
        <authorList>
            <person name="Goeker M."/>
        </authorList>
    </citation>
    <scope>NUCLEOTIDE SEQUENCE [LARGE SCALE GENOMIC DNA]</scope>
    <source>
        <strain evidence="3 4">DSM 23424</strain>
    </source>
</reference>
<evidence type="ECO:0000313" key="4">
    <source>
        <dbReference type="Proteomes" id="UP000271339"/>
    </source>
</evidence>
<feature type="signal peptide" evidence="1">
    <location>
        <begin position="1"/>
        <end position="20"/>
    </location>
</feature>
<sequence>MKNIFLFFILSLFAIFSIQAQDVIGTWKTIDDNTGTAKSYVEIFKGDDGKIYGKIIKIFNPDIQEVRCTECKGDDKDQRVIGLTFIRGLEKDGEEYSGGTILNPENGKHYKCLIVLENPNKLKVRGYIGFEILGRTQYWIRVS</sequence>
<proteinExistence type="predicted"/>
<organism evidence="3 4">
    <name type="scientific">Ulvibacter antarcticus</name>
    <dbReference type="NCBI Taxonomy" id="442714"/>
    <lineage>
        <taxon>Bacteria</taxon>
        <taxon>Pseudomonadati</taxon>
        <taxon>Bacteroidota</taxon>
        <taxon>Flavobacteriia</taxon>
        <taxon>Flavobacteriales</taxon>
        <taxon>Flavobacteriaceae</taxon>
        <taxon>Ulvibacter</taxon>
    </lineage>
</organism>
<protein>
    <submittedName>
        <fullName evidence="3">Uncharacterized protein (DUF2147 family)</fullName>
    </submittedName>
</protein>
<feature type="chain" id="PRO_5018313992" evidence="1">
    <location>
        <begin position="21"/>
        <end position="143"/>
    </location>
</feature>
<keyword evidence="4" id="KW-1185">Reference proteome</keyword>
<dbReference type="OrthoDB" id="9814399at2"/>
<dbReference type="InterPro" id="IPR019223">
    <property type="entry name" value="DUF2147"/>
</dbReference>
<dbReference type="Pfam" id="PF09917">
    <property type="entry name" value="DUF2147"/>
    <property type="match status" value="1"/>
</dbReference>
<accession>A0A3L9YXP7</accession>
<feature type="domain" description="DUF2147" evidence="2">
    <location>
        <begin position="25"/>
        <end position="141"/>
    </location>
</feature>
<gene>
    <name evidence="3" type="ORF">BXY75_1484</name>
</gene>